<evidence type="ECO:0000313" key="2">
    <source>
        <dbReference type="EMBL" id="CAK7229244.1"/>
    </source>
</evidence>
<comment type="caution">
    <text evidence="2">The sequence shown here is derived from an EMBL/GenBank/DDBJ whole genome shotgun (WGS) entry which is preliminary data.</text>
</comment>
<feature type="compositionally biased region" description="Basic and acidic residues" evidence="1">
    <location>
        <begin position="765"/>
        <end position="783"/>
    </location>
</feature>
<feature type="compositionally biased region" description="Low complexity" evidence="1">
    <location>
        <begin position="1514"/>
        <end position="1532"/>
    </location>
</feature>
<accession>A0ABP0CDD4</accession>
<feature type="compositionally biased region" description="Polar residues" evidence="1">
    <location>
        <begin position="539"/>
        <end position="563"/>
    </location>
</feature>
<evidence type="ECO:0000256" key="1">
    <source>
        <dbReference type="SAM" id="MobiDB-lite"/>
    </source>
</evidence>
<dbReference type="Proteomes" id="UP001642406">
    <property type="component" value="Unassembled WGS sequence"/>
</dbReference>
<organism evidence="2 3">
    <name type="scientific">Sporothrix bragantina</name>
    <dbReference type="NCBI Taxonomy" id="671064"/>
    <lineage>
        <taxon>Eukaryota</taxon>
        <taxon>Fungi</taxon>
        <taxon>Dikarya</taxon>
        <taxon>Ascomycota</taxon>
        <taxon>Pezizomycotina</taxon>
        <taxon>Sordariomycetes</taxon>
        <taxon>Sordariomycetidae</taxon>
        <taxon>Ophiostomatales</taxon>
        <taxon>Ophiostomataceae</taxon>
        <taxon>Sporothrix</taxon>
    </lineage>
</organism>
<feature type="compositionally biased region" description="Polar residues" evidence="1">
    <location>
        <begin position="288"/>
        <end position="305"/>
    </location>
</feature>
<feature type="compositionally biased region" description="Basic and acidic residues" evidence="1">
    <location>
        <begin position="1535"/>
        <end position="1547"/>
    </location>
</feature>
<feature type="compositionally biased region" description="Basic residues" evidence="1">
    <location>
        <begin position="507"/>
        <end position="517"/>
    </location>
</feature>
<feature type="region of interest" description="Disordered" evidence="1">
    <location>
        <begin position="1479"/>
        <end position="1565"/>
    </location>
</feature>
<feature type="region of interest" description="Disordered" evidence="1">
    <location>
        <begin position="703"/>
        <end position="938"/>
    </location>
</feature>
<feature type="compositionally biased region" description="Polar residues" evidence="1">
    <location>
        <begin position="908"/>
        <end position="919"/>
    </location>
</feature>
<name>A0ABP0CDD4_9PEZI</name>
<feature type="compositionally biased region" description="Low complexity" evidence="1">
    <location>
        <begin position="1479"/>
        <end position="1489"/>
    </location>
</feature>
<feature type="compositionally biased region" description="Low complexity" evidence="1">
    <location>
        <begin position="482"/>
        <end position="493"/>
    </location>
</feature>
<proteinExistence type="predicted"/>
<feature type="compositionally biased region" description="Low complexity" evidence="1">
    <location>
        <begin position="313"/>
        <end position="351"/>
    </location>
</feature>
<feature type="compositionally biased region" description="Basic residues" evidence="1">
    <location>
        <begin position="246"/>
        <end position="255"/>
    </location>
</feature>
<feature type="compositionally biased region" description="Low complexity" evidence="1">
    <location>
        <begin position="588"/>
        <end position="598"/>
    </location>
</feature>
<sequence length="1614" mass="171780">MAAIADISSIAENDISHTSTMSTIQDLADEISASPPTLADTAALIAPEPQTQPGAAAFIGGAPASPASPTSGSFHSDDDDATYGTNGGPHIHRLNNSASKLPAFRFADLKKDTLVLPSRLQCIPPSPVSPQSLATGQPSSDSAQKQQEQKQDERQQQQLQLQQEQKQGNTGAVSLALAVADPSQPRISFLPVPANSAPLATTKRRYSAGNVGSPPNNNNNNNGASAAAPTATAQSGASLLCAQSHAHSHQHHAHARSLPGPGALTLPAADSASTPPSTASTAPLSLSRPSQATNGSRASTFQNPVPVSPALHQNPSPNHQNHQNDQNRQNRQNHNQSSPKYTSSLSSSPSTAITASSSVTAATSYSTTSSAATSSTTSSTAPSSSSTSSSFSSSSFTAASATSPSSTVSSSTNSELTPHAAKEDSATFGLDLHSDPHDVTLSPPRVVVSAVSPLTIAENTTVPLPTVNPPLRSPSPTLVALLRSPASPSSPVATKGLQRTLTDPSPTKKKTSLHRRAPASFGSNELNKEADSTPAFTAKRSQTQPTEVSTHAPNQINVSTPTPTIAVYADTNATNASAGEDDNDLAASVASSANPSSPELSTKEWAKDQRDLARTKTTVRTPSATSETPAPATLTRRLQTQQSPPQQPADDKRKPASRPPVSFRAPRNEGSTSRPIIPPIRSFRSSGSRKSLGLLDMNLRSPGGGAYDDADTIDGGVQDSRQRDRTLRALEGRNHTGDDDHSQVTSPGIQRRVDPDTAGDIFMRIAREDSRAQRSSEDGRQPDDPSSDSRVSRTASQRRPFSAAVPSRQNTSPPQITRRLSDQRETTRQRRYADEQVALQQQQQQQQQPALHQQQAPIARDTPPRALISERTTPLRSATIQHRPESVRTRTVVSSTRPSPSTPRTSVFYDTTSEVGTNYSRRRPSVTESISSGAPLPLRTSSIKASHSYARTYNSSPLVPRHAELQRQELHDAGHSGLGINGMDSTESTASTAAPSTVWDELDDLKSRMRRLELTGKLPPTAGAAMSRASDERPRTATTSATTISGSPKRIAANAQAADVRSTTSSQQQQAMQSPLQRDGQQGNQPVLLSALRGVKQHISDDVYGAIEAAATEALALTQMMGVVGQPGPISSGASTIGTGMPTTVTDRQLRRKAENICRNLTELCLALNDEATHRKATTAAAATAQLQAVAAPPQPSQQQLQLEQQHQQQQQQLQQQQQQQQQQLQLQEQQRQEQQHLQQQQQHAHRSSRDDTITVSSPTATTNRAFASLANSRRAVVMEPALAPKLQTSPRAATRYEDRRTSFLSTPTLPSPRYALAPPVSSENAGRRSSLMISRTRRAASEEPEDLPQTAGRRSSLLRTRRAGTEEPEEGRKTSLLFRSRRTVALGDDGEDEPEGRLVRSPSRAVTEVAGLRTTPREYQPREYPSTREYVSRGEREYASQLQHSGSTSTVQHVPIGTATTTASNTAAVASNATASAGEAAGSSNNSTVGHQPLASSALPRRRLVPSSLNSRLVTPQTTTTAVTASSPLLSGRRFLERSAPQDRDGGASLAGASNVSMADKYSDERVERVQRQLSLGQPSLLGRAGSVNRRLSTRETTLPNLSSATSQVGGYR</sequence>
<feature type="region of interest" description="Disordered" evidence="1">
    <location>
        <begin position="206"/>
        <end position="351"/>
    </location>
</feature>
<feature type="region of interest" description="Disordered" evidence="1">
    <location>
        <begin position="1015"/>
        <end position="1083"/>
    </location>
</feature>
<gene>
    <name evidence="2" type="ORF">SBRCBS47491_007182</name>
</gene>
<dbReference type="EMBL" id="CAWUHC010000078">
    <property type="protein sequence ID" value="CAK7229244.1"/>
    <property type="molecule type" value="Genomic_DNA"/>
</dbReference>
<feature type="region of interest" description="Disordered" evidence="1">
    <location>
        <begin position="365"/>
        <end position="423"/>
    </location>
</feature>
<feature type="compositionally biased region" description="Polar residues" evidence="1">
    <location>
        <begin position="615"/>
        <end position="628"/>
    </location>
</feature>
<feature type="compositionally biased region" description="Low complexity" evidence="1">
    <location>
        <begin position="1062"/>
        <end position="1074"/>
    </location>
</feature>
<feature type="compositionally biased region" description="Low complexity" evidence="1">
    <location>
        <begin position="365"/>
        <end position="414"/>
    </location>
</feature>
<feature type="region of interest" description="Disordered" evidence="1">
    <location>
        <begin position="1582"/>
        <end position="1614"/>
    </location>
</feature>
<keyword evidence="3" id="KW-1185">Reference proteome</keyword>
<feature type="compositionally biased region" description="Low complexity" evidence="1">
    <location>
        <begin position="889"/>
        <end position="907"/>
    </location>
</feature>
<feature type="region of interest" description="Disordered" evidence="1">
    <location>
        <begin position="482"/>
        <end position="563"/>
    </location>
</feature>
<feature type="compositionally biased region" description="Polar residues" evidence="1">
    <location>
        <begin position="1441"/>
        <end position="1451"/>
    </location>
</feature>
<feature type="region of interest" description="Disordered" evidence="1">
    <location>
        <begin position="49"/>
        <end position="94"/>
    </location>
</feature>
<reference evidence="2 3" key="1">
    <citation type="submission" date="2024-01" db="EMBL/GenBank/DDBJ databases">
        <authorList>
            <person name="Allen C."/>
            <person name="Tagirdzhanova G."/>
        </authorList>
    </citation>
    <scope>NUCLEOTIDE SEQUENCE [LARGE SCALE GENOMIC DNA]</scope>
</reference>
<feature type="compositionally biased region" description="Polar residues" evidence="1">
    <location>
        <begin position="1596"/>
        <end position="1614"/>
    </location>
</feature>
<feature type="compositionally biased region" description="Basic and acidic residues" evidence="1">
    <location>
        <begin position="601"/>
        <end position="614"/>
    </location>
</feature>
<feature type="compositionally biased region" description="Low complexity" evidence="1">
    <location>
        <begin position="156"/>
        <end position="167"/>
    </location>
</feature>
<feature type="compositionally biased region" description="Low complexity" evidence="1">
    <location>
        <begin position="265"/>
        <end position="287"/>
    </location>
</feature>
<feature type="compositionally biased region" description="Polar residues" evidence="1">
    <location>
        <begin position="129"/>
        <end position="143"/>
    </location>
</feature>
<feature type="compositionally biased region" description="Low complexity" evidence="1">
    <location>
        <begin position="1036"/>
        <end position="1045"/>
    </location>
</feature>
<feature type="region of interest" description="Disordered" evidence="1">
    <location>
        <begin position="1235"/>
        <end position="1261"/>
    </location>
</feature>
<protein>
    <submittedName>
        <fullName evidence="2">Uncharacterized protein</fullName>
    </submittedName>
</protein>
<feature type="compositionally biased region" description="Basic and acidic residues" evidence="1">
    <location>
        <begin position="720"/>
        <end position="742"/>
    </location>
</feature>
<evidence type="ECO:0000313" key="3">
    <source>
        <dbReference type="Proteomes" id="UP001642406"/>
    </source>
</evidence>
<feature type="compositionally biased region" description="Basic and acidic residues" evidence="1">
    <location>
        <begin position="819"/>
        <end position="834"/>
    </location>
</feature>
<feature type="region of interest" description="Disordered" evidence="1">
    <location>
        <begin position="1282"/>
        <end position="1409"/>
    </location>
</feature>
<feature type="compositionally biased region" description="Low complexity" evidence="1">
    <location>
        <begin position="207"/>
        <end position="245"/>
    </location>
</feature>
<feature type="compositionally biased region" description="Low complexity" evidence="1">
    <location>
        <begin position="53"/>
        <end position="73"/>
    </location>
</feature>
<feature type="region of interest" description="Disordered" evidence="1">
    <location>
        <begin position="121"/>
        <end position="167"/>
    </location>
</feature>
<feature type="compositionally biased region" description="Polar residues" evidence="1">
    <location>
        <begin position="870"/>
        <end position="880"/>
    </location>
</feature>
<feature type="region of interest" description="Disordered" evidence="1">
    <location>
        <begin position="1424"/>
        <end position="1451"/>
    </location>
</feature>
<feature type="compositionally biased region" description="Low complexity" evidence="1">
    <location>
        <begin position="836"/>
        <end position="857"/>
    </location>
</feature>
<feature type="region of interest" description="Disordered" evidence="1">
    <location>
        <begin position="588"/>
        <end position="688"/>
    </location>
</feature>